<proteinExistence type="predicted"/>
<evidence type="ECO:0000313" key="2">
    <source>
        <dbReference type="Proteomes" id="UP000887568"/>
    </source>
</evidence>
<accession>A0A913ZBX1</accession>
<dbReference type="PANTHER" id="PTHR46513:SF13">
    <property type="entry name" value="EGF-LIKE DOMAIN-CONTAINING PROTEIN"/>
    <property type="match status" value="1"/>
</dbReference>
<keyword evidence="2" id="KW-1185">Reference proteome</keyword>
<protein>
    <submittedName>
        <fullName evidence="1">Uncharacterized protein</fullName>
    </submittedName>
</protein>
<dbReference type="InterPro" id="IPR011042">
    <property type="entry name" value="6-blade_b-propeller_TolB-like"/>
</dbReference>
<dbReference type="GO" id="GO:0042813">
    <property type="term" value="F:Wnt receptor activity"/>
    <property type="evidence" value="ECO:0007669"/>
    <property type="project" value="TreeGrafter"/>
</dbReference>
<dbReference type="Gene3D" id="2.120.10.30">
    <property type="entry name" value="TolB, C-terminal domain"/>
    <property type="match status" value="1"/>
</dbReference>
<sequence>MRNPFGIAIYEDQVYWIDRQLMTLSSANKFTGEISREIHLGTTPMSMSIIGLFPEPLHYDVVNYCDVFPSCSHHCLPSPASPTNFTCACPPMAYLDTDGSTCLCDNGKLLLSDGEGCQKEPIHVRGLTSGYLADHGLNFDMRCTVSEDEGVICTPRGAIKEATVADPEGWYECRAPRN</sequence>
<dbReference type="RefSeq" id="XP_038048390.1">
    <property type="nucleotide sequence ID" value="XM_038192462.1"/>
</dbReference>
<dbReference type="GO" id="GO:0005886">
    <property type="term" value="C:plasma membrane"/>
    <property type="evidence" value="ECO:0007669"/>
    <property type="project" value="TreeGrafter"/>
</dbReference>
<name>A0A913ZBX1_PATMI</name>
<reference evidence="1" key="1">
    <citation type="submission" date="2022-11" db="UniProtKB">
        <authorList>
            <consortium name="EnsemblMetazoa"/>
        </authorList>
    </citation>
    <scope>IDENTIFICATION</scope>
</reference>
<dbReference type="PANTHER" id="PTHR46513">
    <property type="entry name" value="VITELLOGENIN RECEPTOR-LIKE PROTEIN-RELATED-RELATED"/>
    <property type="match status" value="1"/>
</dbReference>
<dbReference type="Proteomes" id="UP000887568">
    <property type="component" value="Unplaced"/>
</dbReference>
<dbReference type="Gene3D" id="2.10.25.10">
    <property type="entry name" value="Laminin"/>
    <property type="match status" value="1"/>
</dbReference>
<organism evidence="1 2">
    <name type="scientific">Patiria miniata</name>
    <name type="common">Bat star</name>
    <name type="synonym">Asterina miniata</name>
    <dbReference type="NCBI Taxonomy" id="46514"/>
    <lineage>
        <taxon>Eukaryota</taxon>
        <taxon>Metazoa</taxon>
        <taxon>Echinodermata</taxon>
        <taxon>Eleutherozoa</taxon>
        <taxon>Asterozoa</taxon>
        <taxon>Asteroidea</taxon>
        <taxon>Valvatacea</taxon>
        <taxon>Valvatida</taxon>
        <taxon>Asterinidae</taxon>
        <taxon>Patiria</taxon>
    </lineage>
</organism>
<dbReference type="AlphaFoldDB" id="A0A913ZBX1"/>
<dbReference type="GeneID" id="119722385"/>
<dbReference type="InterPro" id="IPR050778">
    <property type="entry name" value="Cueball_EGF_LRP_Nidogen"/>
</dbReference>
<dbReference type="GO" id="GO:0017147">
    <property type="term" value="F:Wnt-protein binding"/>
    <property type="evidence" value="ECO:0007669"/>
    <property type="project" value="TreeGrafter"/>
</dbReference>
<dbReference type="EnsemblMetazoa" id="XM_038192462.1">
    <property type="protein sequence ID" value="XP_038048390.1"/>
    <property type="gene ID" value="LOC119722385"/>
</dbReference>
<evidence type="ECO:0000313" key="1">
    <source>
        <dbReference type="EnsemblMetazoa" id="XP_038048390.1"/>
    </source>
</evidence>
<dbReference type="GO" id="GO:0060070">
    <property type="term" value="P:canonical Wnt signaling pathway"/>
    <property type="evidence" value="ECO:0007669"/>
    <property type="project" value="TreeGrafter"/>
</dbReference>